<keyword evidence="2" id="KW-0472">Membrane</keyword>
<dbReference type="EMBL" id="MRYD01000168">
    <property type="protein sequence ID" value="OSZ57758.1"/>
    <property type="molecule type" value="Genomic_DNA"/>
</dbReference>
<evidence type="ECO:0008006" key="5">
    <source>
        <dbReference type="Google" id="ProtNLM"/>
    </source>
</evidence>
<protein>
    <recommendedName>
        <fullName evidence="5">Secreted protein</fullName>
    </recommendedName>
</protein>
<evidence type="ECO:0000313" key="3">
    <source>
        <dbReference type="EMBL" id="OSZ57758.1"/>
    </source>
</evidence>
<reference evidence="3 4" key="1">
    <citation type="submission" date="2016-12" db="EMBL/GenBank/DDBJ databases">
        <title>Genome Mining:The Detection of Biosynthetic Gene Clusters to Aid in the Expression of Curamycin A produced by Streptomyces sp. strain CZA14.</title>
        <authorList>
            <person name="Durrell K.A."/>
            <person name="Kirby B.M."/>
            <person name="Khan W."/>
            <person name="Mthethwa T."/>
            <person name="Le Roes-Hill M."/>
        </authorList>
    </citation>
    <scope>NUCLEOTIDE SEQUENCE [LARGE SCALE GENOMIC DNA]</scope>
    <source>
        <strain evidence="3 4">CZA14</strain>
    </source>
</reference>
<comment type="caution">
    <text evidence="3">The sequence shown here is derived from an EMBL/GenBank/DDBJ whole genome shotgun (WGS) entry which is preliminary data.</text>
</comment>
<keyword evidence="4" id="KW-1185">Reference proteome</keyword>
<feature type="transmembrane region" description="Helical" evidence="2">
    <location>
        <begin position="23"/>
        <end position="46"/>
    </location>
</feature>
<proteinExistence type="predicted"/>
<evidence type="ECO:0000256" key="2">
    <source>
        <dbReference type="SAM" id="Phobius"/>
    </source>
</evidence>
<accession>A0ABX3YDD8</accession>
<evidence type="ECO:0000256" key="1">
    <source>
        <dbReference type="SAM" id="MobiDB-lite"/>
    </source>
</evidence>
<dbReference type="Proteomes" id="UP000194266">
    <property type="component" value="Unassembled WGS sequence"/>
</dbReference>
<sequence>MPPTYGDPGPLPPLGGRVRRQTVAAAACVVLGLGLIGGALTGSWLVGDSADAGERGAFATAAGLWHNAPVDQLFPPTVVGRGAGPGGADRTWTRIAVAPDGGCADAFDPLLRKALAPAGCDRLLRATYTDATQSHVTTVGLLFTKADAAGMRSLERQFEDEGLYRRTDLMPRPYAAKGTVAAAFGTAQRASWTVSVLTDAPVVVYAVSGWADGRAVDDPQPAADATRSGATTAPAQAGLGHEAKGLADRIERRLRTSVVAATEQPS</sequence>
<organism evidence="3 4">
    <name type="scientific">Streptomyces pharetrae CZA14</name>
    <dbReference type="NCBI Taxonomy" id="1144883"/>
    <lineage>
        <taxon>Bacteria</taxon>
        <taxon>Bacillati</taxon>
        <taxon>Actinomycetota</taxon>
        <taxon>Actinomycetes</taxon>
        <taxon>Kitasatosporales</taxon>
        <taxon>Streptomycetaceae</taxon>
        <taxon>Streptomyces</taxon>
    </lineage>
</organism>
<keyword evidence="2" id="KW-0812">Transmembrane</keyword>
<gene>
    <name evidence="3" type="ORF">OQI_25525</name>
</gene>
<evidence type="ECO:0000313" key="4">
    <source>
        <dbReference type="Proteomes" id="UP000194266"/>
    </source>
</evidence>
<feature type="region of interest" description="Disordered" evidence="1">
    <location>
        <begin position="217"/>
        <end position="242"/>
    </location>
</feature>
<name>A0ABX3YDD8_9ACTN</name>
<keyword evidence="2" id="KW-1133">Transmembrane helix</keyword>